<gene>
    <name evidence="3" type="ORF">BAUCODRAFT_405492</name>
</gene>
<reference evidence="3 4" key="1">
    <citation type="journal article" date="2012" name="PLoS Pathog.">
        <title>Diverse lifestyles and strategies of plant pathogenesis encoded in the genomes of eighteen Dothideomycetes fungi.</title>
        <authorList>
            <person name="Ohm R.A."/>
            <person name="Feau N."/>
            <person name="Henrissat B."/>
            <person name="Schoch C.L."/>
            <person name="Horwitz B.A."/>
            <person name="Barry K.W."/>
            <person name="Condon B.J."/>
            <person name="Copeland A.C."/>
            <person name="Dhillon B."/>
            <person name="Glaser F."/>
            <person name="Hesse C.N."/>
            <person name="Kosti I."/>
            <person name="LaButti K."/>
            <person name="Lindquist E.A."/>
            <person name="Lucas S."/>
            <person name="Salamov A.A."/>
            <person name="Bradshaw R.E."/>
            <person name="Ciuffetti L."/>
            <person name="Hamelin R.C."/>
            <person name="Kema G.H.J."/>
            <person name="Lawrence C."/>
            <person name="Scott J.A."/>
            <person name="Spatafora J.W."/>
            <person name="Turgeon B.G."/>
            <person name="de Wit P.J.G.M."/>
            <person name="Zhong S."/>
            <person name="Goodwin S.B."/>
            <person name="Grigoriev I.V."/>
        </authorList>
    </citation>
    <scope>NUCLEOTIDE SEQUENCE [LARGE SCALE GENOMIC DNA]</scope>
    <source>
        <strain evidence="3 4">UAMH 10762</strain>
    </source>
</reference>
<dbReference type="EMBL" id="KB445553">
    <property type="protein sequence ID" value="EMC97832.1"/>
    <property type="molecule type" value="Genomic_DNA"/>
</dbReference>
<dbReference type="eggNOG" id="ENOG502STWI">
    <property type="taxonomic scope" value="Eukaryota"/>
</dbReference>
<dbReference type="STRING" id="717646.M2LTH0"/>
<dbReference type="Proteomes" id="UP000011761">
    <property type="component" value="Unassembled WGS sequence"/>
</dbReference>
<evidence type="ECO:0000313" key="4">
    <source>
        <dbReference type="Proteomes" id="UP000011761"/>
    </source>
</evidence>
<dbReference type="Pfam" id="PF25484">
    <property type="entry name" value="DUF7907"/>
    <property type="match status" value="1"/>
</dbReference>
<feature type="domain" description="DUF7907" evidence="2">
    <location>
        <begin position="35"/>
        <end position="213"/>
    </location>
</feature>
<sequence>MHHTNSILATFIVLFRIALTQTYNIQTPPFFLYLVSDDADFQGKFLSPCHIGAGESTLCYNSASNISSDPSLYTYALNTTADEPTDPSAEIYGAPGVLTWNLPYNGNQFESIPMSFVPARSVSGVALLDFEPGPASGGTQIAFDDNNFMNVQTVFANATETGLVYGSSNEAYYRWYMCNATEPPGDYNYWTLSWDLSSATPADSSCCAVQVWRMFMPQAGQPNP</sequence>
<evidence type="ECO:0000259" key="2">
    <source>
        <dbReference type="Pfam" id="PF25484"/>
    </source>
</evidence>
<proteinExistence type="predicted"/>
<dbReference type="HOGENOM" id="CLU_081634_0_0_1"/>
<dbReference type="InterPro" id="IPR057229">
    <property type="entry name" value="DUF7907"/>
</dbReference>
<keyword evidence="4" id="KW-1185">Reference proteome</keyword>
<evidence type="ECO:0000256" key="1">
    <source>
        <dbReference type="SAM" id="SignalP"/>
    </source>
</evidence>
<protein>
    <recommendedName>
        <fullName evidence="2">DUF7907 domain-containing protein</fullName>
    </recommendedName>
</protein>
<dbReference type="OrthoDB" id="3515453at2759"/>
<dbReference type="GeneID" id="19113995"/>
<dbReference type="RefSeq" id="XP_007674755.1">
    <property type="nucleotide sequence ID" value="XM_007676565.1"/>
</dbReference>
<evidence type="ECO:0000313" key="3">
    <source>
        <dbReference type="EMBL" id="EMC97832.1"/>
    </source>
</evidence>
<feature type="signal peptide" evidence="1">
    <location>
        <begin position="1"/>
        <end position="22"/>
    </location>
</feature>
<dbReference type="KEGG" id="bcom:BAUCODRAFT_405492"/>
<name>M2LTH0_BAUPA</name>
<accession>M2LTH0</accession>
<feature type="chain" id="PRO_5004021873" description="DUF7907 domain-containing protein" evidence="1">
    <location>
        <begin position="23"/>
        <end position="224"/>
    </location>
</feature>
<organism evidence="3 4">
    <name type="scientific">Baudoinia panamericana (strain UAMH 10762)</name>
    <name type="common">Angels' share fungus</name>
    <name type="synonym">Baudoinia compniacensis (strain UAMH 10762)</name>
    <dbReference type="NCBI Taxonomy" id="717646"/>
    <lineage>
        <taxon>Eukaryota</taxon>
        <taxon>Fungi</taxon>
        <taxon>Dikarya</taxon>
        <taxon>Ascomycota</taxon>
        <taxon>Pezizomycotina</taxon>
        <taxon>Dothideomycetes</taxon>
        <taxon>Dothideomycetidae</taxon>
        <taxon>Mycosphaerellales</taxon>
        <taxon>Teratosphaeriaceae</taxon>
        <taxon>Baudoinia</taxon>
    </lineage>
</organism>
<dbReference type="AlphaFoldDB" id="M2LTH0"/>
<keyword evidence="1" id="KW-0732">Signal</keyword>